<proteinExistence type="predicted"/>
<dbReference type="GO" id="GO:0008270">
    <property type="term" value="F:zinc ion binding"/>
    <property type="evidence" value="ECO:0007669"/>
    <property type="project" value="UniProtKB-KW"/>
</dbReference>
<dbReference type="PANTHER" id="PTHR31553">
    <property type="entry name" value="NF-KAPPA-B ESSENTIAL MODULATOR"/>
    <property type="match status" value="1"/>
</dbReference>
<evidence type="ECO:0000256" key="1">
    <source>
        <dbReference type="ARBA" id="ARBA00004496"/>
    </source>
</evidence>
<feature type="compositionally biased region" description="Basic and acidic residues" evidence="9">
    <location>
        <begin position="300"/>
        <end position="312"/>
    </location>
</feature>
<feature type="coiled-coil region" evidence="8">
    <location>
        <begin position="157"/>
        <end position="184"/>
    </location>
</feature>
<dbReference type="STRING" id="94128.A0A2A3EIT1"/>
<feature type="domain" description="CCHC NOA-type" evidence="10">
    <location>
        <begin position="498"/>
        <end position="528"/>
    </location>
</feature>
<dbReference type="Proteomes" id="UP000242457">
    <property type="component" value="Unassembled WGS sequence"/>
</dbReference>
<evidence type="ECO:0000256" key="5">
    <source>
        <dbReference type="ARBA" id="ARBA00022833"/>
    </source>
</evidence>
<dbReference type="Gene3D" id="1.20.5.390">
    <property type="entry name" value="L1 transposable element, trimerization domain"/>
    <property type="match status" value="1"/>
</dbReference>
<organism evidence="11 12">
    <name type="scientific">Apis cerana cerana</name>
    <name type="common">Oriental honeybee</name>
    <dbReference type="NCBI Taxonomy" id="94128"/>
    <lineage>
        <taxon>Eukaryota</taxon>
        <taxon>Metazoa</taxon>
        <taxon>Ecdysozoa</taxon>
        <taxon>Arthropoda</taxon>
        <taxon>Hexapoda</taxon>
        <taxon>Insecta</taxon>
        <taxon>Pterygota</taxon>
        <taxon>Neoptera</taxon>
        <taxon>Endopterygota</taxon>
        <taxon>Hymenoptera</taxon>
        <taxon>Apocrita</taxon>
        <taxon>Aculeata</taxon>
        <taxon>Apoidea</taxon>
        <taxon>Anthophila</taxon>
        <taxon>Apidae</taxon>
        <taxon>Apis</taxon>
    </lineage>
</organism>
<dbReference type="PROSITE" id="PS51801">
    <property type="entry name" value="ZF_CCHC_NOA"/>
    <property type="match status" value="1"/>
</dbReference>
<evidence type="ECO:0000256" key="3">
    <source>
        <dbReference type="ARBA" id="ARBA00022723"/>
    </source>
</evidence>
<dbReference type="Pfam" id="PF11577">
    <property type="entry name" value="NEMO"/>
    <property type="match status" value="1"/>
</dbReference>
<evidence type="ECO:0000259" key="10">
    <source>
        <dbReference type="PROSITE" id="PS51801"/>
    </source>
</evidence>
<keyword evidence="2" id="KW-0963">Cytoplasm</keyword>
<dbReference type="GO" id="GO:0005737">
    <property type="term" value="C:cytoplasm"/>
    <property type="evidence" value="ECO:0007669"/>
    <property type="project" value="UniProtKB-SubCell"/>
</dbReference>
<dbReference type="Pfam" id="PF16516">
    <property type="entry name" value="CC2-LZ"/>
    <property type="match status" value="1"/>
</dbReference>
<evidence type="ECO:0000256" key="8">
    <source>
        <dbReference type="SAM" id="Coils"/>
    </source>
</evidence>
<reference evidence="11 12" key="1">
    <citation type="submission" date="2014-07" db="EMBL/GenBank/DDBJ databases">
        <title>Genomic and transcriptomic analysis on Apis cerana provide comprehensive insights into honey bee biology.</title>
        <authorList>
            <person name="Diao Q."/>
            <person name="Sun L."/>
            <person name="Zheng H."/>
            <person name="Zheng H."/>
            <person name="Xu S."/>
            <person name="Wang S."/>
            <person name="Zeng Z."/>
            <person name="Hu F."/>
            <person name="Su S."/>
            <person name="Wu J."/>
        </authorList>
    </citation>
    <scope>NUCLEOTIDE SEQUENCE [LARGE SCALE GENOMIC DNA]</scope>
    <source>
        <tissue evidence="11">Pupae without intestine</tissue>
    </source>
</reference>
<comment type="subcellular location">
    <subcellularLocation>
        <location evidence="1">Cytoplasm</location>
    </subcellularLocation>
</comment>
<keyword evidence="12" id="KW-1185">Reference proteome</keyword>
<evidence type="ECO:0000256" key="2">
    <source>
        <dbReference type="ARBA" id="ARBA00022490"/>
    </source>
</evidence>
<sequence>MVKLSWGYAPVTDIQGLCNAILSAPGHQNIQNKNNKDKFLIMESNEEKKLSLQEQDSTKLLSINSKLYAEPESHLQSLGFIINNGKPRFKLDEEAPLYSKAAVSNFCDVDSDDSLSFVVLGKDSLNSIQQSSLASYVDIQQKCMSIDYNSMIASWDTAEVHKKLNELLQENTKLKETLKQNNIAMKQQFNVLASWQEEIMRLHQNHKKKFGETRELINYLKKENTELKMKLASGLTSYIETGCEFLDVSERQGDTKEKKILSFESEFNKSVFHELESILNENSDKSMSSSKTATSTQKIPESDKQNDDNKQLLEGERIAFNKEKEMLEEEKKLLDNRKKNLDIEYKNLNDAKALLQQERISLQEEQTSLDQQSQLYEMHYKKTLETEKKKFEVKYDQLIAELGIMHQSVEKKESRMKELENDLTRHKEDINLLQTQLKLYEEDFRYERKVKETLLEEKNALNADLQKQIEFNDRLQEQINSLYPIIPGNQTRTTELQPPLLSSFSCPKCECTFRNMSQLENHITHCISLD</sequence>
<evidence type="ECO:0000256" key="6">
    <source>
        <dbReference type="ARBA" id="ARBA00023054"/>
    </source>
</evidence>
<evidence type="ECO:0000256" key="7">
    <source>
        <dbReference type="PROSITE-ProRule" id="PRU01142"/>
    </source>
</evidence>
<keyword evidence="3" id="KW-0479">Metal-binding</keyword>
<accession>A0A2A3EIT1</accession>
<dbReference type="GO" id="GO:0043122">
    <property type="term" value="P:regulation of canonical NF-kappaB signal transduction"/>
    <property type="evidence" value="ECO:0007669"/>
    <property type="project" value="TreeGrafter"/>
</dbReference>
<evidence type="ECO:0000313" key="12">
    <source>
        <dbReference type="Proteomes" id="UP000242457"/>
    </source>
</evidence>
<name>A0A2A3EIT1_APICC</name>
<dbReference type="InterPro" id="IPR051301">
    <property type="entry name" value="Optineurin/NFkB_EssMod"/>
</dbReference>
<keyword evidence="4 7" id="KW-0863">Zinc-finger</keyword>
<dbReference type="EMBL" id="KZ288230">
    <property type="protein sequence ID" value="PBC31620.1"/>
    <property type="molecule type" value="Genomic_DNA"/>
</dbReference>
<dbReference type="AlphaFoldDB" id="A0A2A3EIT1"/>
<evidence type="ECO:0000313" key="11">
    <source>
        <dbReference type="EMBL" id="PBC31620.1"/>
    </source>
</evidence>
<evidence type="ECO:0000256" key="4">
    <source>
        <dbReference type="ARBA" id="ARBA00022771"/>
    </source>
</evidence>
<keyword evidence="6 8" id="KW-0175">Coiled coil</keyword>
<dbReference type="GO" id="GO:0070530">
    <property type="term" value="F:K63-linked polyubiquitin modification-dependent protein binding"/>
    <property type="evidence" value="ECO:0007669"/>
    <property type="project" value="InterPro"/>
</dbReference>
<dbReference type="InterPro" id="IPR032419">
    <property type="entry name" value="CC2-LZ_dom"/>
</dbReference>
<dbReference type="Gene3D" id="1.20.5.990">
    <property type="entry name" value="Nemo cc2-lz domain - 1d5 darpin complex"/>
    <property type="match status" value="1"/>
</dbReference>
<dbReference type="InterPro" id="IPR034735">
    <property type="entry name" value="NEMO_ZF"/>
</dbReference>
<feature type="region of interest" description="Disordered" evidence="9">
    <location>
        <begin position="282"/>
        <end position="312"/>
    </location>
</feature>
<evidence type="ECO:0000256" key="9">
    <source>
        <dbReference type="SAM" id="MobiDB-lite"/>
    </source>
</evidence>
<protein>
    <submittedName>
        <fullName evidence="11">NF-kappa-B essential modulator</fullName>
    </submittedName>
</protein>
<dbReference type="PANTHER" id="PTHR31553:SF1">
    <property type="entry name" value="NF-KAPPA-B ESSENTIAL MODULATOR"/>
    <property type="match status" value="1"/>
</dbReference>
<gene>
    <name evidence="11" type="ORF">APICC_03478</name>
</gene>
<feature type="compositionally biased region" description="Low complexity" evidence="9">
    <location>
        <begin position="285"/>
        <end position="298"/>
    </location>
</feature>
<dbReference type="GO" id="GO:0005634">
    <property type="term" value="C:nucleus"/>
    <property type="evidence" value="ECO:0007669"/>
    <property type="project" value="TreeGrafter"/>
</dbReference>
<dbReference type="OrthoDB" id="6343844at2759"/>
<keyword evidence="5" id="KW-0862">Zinc</keyword>
<dbReference type="InterPro" id="IPR021063">
    <property type="entry name" value="NEMO_N"/>
</dbReference>